<dbReference type="EMBL" id="JACSQO010000005">
    <property type="protein sequence ID" value="MBD7944820.1"/>
    <property type="molecule type" value="Genomic_DNA"/>
</dbReference>
<evidence type="ECO:0000259" key="2">
    <source>
        <dbReference type="PROSITE" id="PS51462"/>
    </source>
</evidence>
<evidence type="ECO:0000313" key="3">
    <source>
        <dbReference type="EMBL" id="MBD7944820.1"/>
    </source>
</evidence>
<organism evidence="3 4">
    <name type="scientific">Psychrobacillus faecigallinarum</name>
    <dbReference type="NCBI Taxonomy" id="2762235"/>
    <lineage>
        <taxon>Bacteria</taxon>
        <taxon>Bacillati</taxon>
        <taxon>Bacillota</taxon>
        <taxon>Bacilli</taxon>
        <taxon>Bacillales</taxon>
        <taxon>Bacillaceae</taxon>
        <taxon>Psychrobacillus</taxon>
    </lineage>
</organism>
<dbReference type="PROSITE" id="PS51462">
    <property type="entry name" value="NUDIX"/>
    <property type="match status" value="1"/>
</dbReference>
<dbReference type="Pfam" id="PF00293">
    <property type="entry name" value="NUDIX"/>
    <property type="match status" value="1"/>
</dbReference>
<evidence type="ECO:0000256" key="1">
    <source>
        <dbReference type="ARBA" id="ARBA00022801"/>
    </source>
</evidence>
<dbReference type="PROSITE" id="PS00893">
    <property type="entry name" value="NUDIX_BOX"/>
    <property type="match status" value="1"/>
</dbReference>
<feature type="domain" description="Nudix hydrolase" evidence="2">
    <location>
        <begin position="3"/>
        <end position="204"/>
    </location>
</feature>
<reference evidence="3 4" key="1">
    <citation type="submission" date="2020-08" db="EMBL/GenBank/DDBJ databases">
        <title>A Genomic Blueprint of the Chicken Gut Microbiome.</title>
        <authorList>
            <person name="Gilroy R."/>
            <person name="Ravi A."/>
            <person name="Getino M."/>
            <person name="Pursley I."/>
            <person name="Horton D.L."/>
            <person name="Alikhan N.-F."/>
            <person name="Baker D."/>
            <person name="Gharbi K."/>
            <person name="Hall N."/>
            <person name="Watson M."/>
            <person name="Adriaenssens E.M."/>
            <person name="Foster-Nyarko E."/>
            <person name="Jarju S."/>
            <person name="Secka A."/>
            <person name="Antonio M."/>
            <person name="Oren A."/>
            <person name="Chaudhuri R."/>
            <person name="La Ragione R.M."/>
            <person name="Hildebrand F."/>
            <person name="Pallen M.J."/>
        </authorList>
    </citation>
    <scope>NUCLEOTIDE SEQUENCE [LARGE SCALE GENOMIC DNA]</scope>
    <source>
        <strain evidence="3 4">Sa2BUA9</strain>
    </source>
</reference>
<evidence type="ECO:0000313" key="4">
    <source>
        <dbReference type="Proteomes" id="UP000640786"/>
    </source>
</evidence>
<dbReference type="InterPro" id="IPR000086">
    <property type="entry name" value="NUDIX_hydrolase_dom"/>
</dbReference>
<dbReference type="Proteomes" id="UP000640786">
    <property type="component" value="Unassembled WGS sequence"/>
</dbReference>
<comment type="caution">
    <text evidence="3">The sequence shown here is derived from an EMBL/GenBank/DDBJ whole genome shotgun (WGS) entry which is preliminary data.</text>
</comment>
<sequence>MEKVLGKVTCFITRKIDNKLELLLIQHPSAGIQIPAGTVEINEDSYQAAIREAIEETGLKEFVKCKAIGSQEQNLEGKYIIFNNAKIYSKPDTSSFQWAEIRRGITVLHERKHGEFVQISYKEGDKYPEPNYISYQITGWVEETNLAIKITRQFYHLQSNSEFNEWEIETDNHTFKLFWSQLDNLPQIVSPQNEWLDYFLKEMNNLI</sequence>
<dbReference type="SUPFAM" id="SSF55811">
    <property type="entry name" value="Nudix"/>
    <property type="match status" value="1"/>
</dbReference>
<name>A0ABR8RAJ9_9BACI</name>
<dbReference type="InterPro" id="IPR020084">
    <property type="entry name" value="NUDIX_hydrolase_CS"/>
</dbReference>
<dbReference type="RefSeq" id="WP_191697322.1">
    <property type="nucleotide sequence ID" value="NZ_JACSQO010000005.1"/>
</dbReference>
<protein>
    <submittedName>
        <fullName evidence="3">NUDIX domain-containing protein</fullName>
    </submittedName>
</protein>
<dbReference type="InterPro" id="IPR015797">
    <property type="entry name" value="NUDIX_hydrolase-like_dom_sf"/>
</dbReference>
<accession>A0ABR8RAJ9</accession>
<proteinExistence type="predicted"/>
<dbReference type="Gene3D" id="3.90.79.10">
    <property type="entry name" value="Nucleoside Triphosphate Pyrophosphohydrolase"/>
    <property type="match status" value="1"/>
</dbReference>
<keyword evidence="4" id="KW-1185">Reference proteome</keyword>
<gene>
    <name evidence="3" type="ORF">H9650_11905</name>
</gene>
<keyword evidence="1" id="KW-0378">Hydrolase</keyword>